<dbReference type="AlphaFoldDB" id="A0A1A9UYJ6"/>
<evidence type="ECO:0000313" key="2">
    <source>
        <dbReference type="Proteomes" id="UP000078200"/>
    </source>
</evidence>
<keyword evidence="2" id="KW-1185">Reference proteome</keyword>
<dbReference type="VEuPathDB" id="VectorBase:GAUT019858"/>
<dbReference type="EnsemblMetazoa" id="GAUT019858-RA">
    <property type="protein sequence ID" value="GAUT019858-PA"/>
    <property type="gene ID" value="GAUT019858"/>
</dbReference>
<organism evidence="1 2">
    <name type="scientific">Glossina austeni</name>
    <name type="common">Savannah tsetse fly</name>
    <dbReference type="NCBI Taxonomy" id="7395"/>
    <lineage>
        <taxon>Eukaryota</taxon>
        <taxon>Metazoa</taxon>
        <taxon>Ecdysozoa</taxon>
        <taxon>Arthropoda</taxon>
        <taxon>Hexapoda</taxon>
        <taxon>Insecta</taxon>
        <taxon>Pterygota</taxon>
        <taxon>Neoptera</taxon>
        <taxon>Endopterygota</taxon>
        <taxon>Diptera</taxon>
        <taxon>Brachycera</taxon>
        <taxon>Muscomorpha</taxon>
        <taxon>Hippoboscoidea</taxon>
        <taxon>Glossinidae</taxon>
        <taxon>Glossina</taxon>
    </lineage>
</organism>
<evidence type="ECO:0000313" key="1">
    <source>
        <dbReference type="EnsemblMetazoa" id="GAUT019858-PA"/>
    </source>
</evidence>
<dbReference type="Proteomes" id="UP000078200">
    <property type="component" value="Unassembled WGS sequence"/>
</dbReference>
<name>A0A1A9UYJ6_GLOAU</name>
<protein>
    <submittedName>
        <fullName evidence="1">Uncharacterized protein</fullName>
    </submittedName>
</protein>
<accession>A0A1A9UYJ6</accession>
<reference evidence="1" key="1">
    <citation type="submission" date="2020-05" db="UniProtKB">
        <authorList>
            <consortium name="EnsemblMetazoa"/>
        </authorList>
    </citation>
    <scope>IDENTIFICATION</scope>
    <source>
        <strain evidence="1">TTRI</strain>
    </source>
</reference>
<sequence length="304" mass="36065">MESPCTEIVQREDSINTILDNCKLTCNDLFVKLLNNFNRKLDIVEFAKELNIDFSVDNVYLFFFSSQQLNTFVLDDNFYYLAGDNSRDTILQLLMKKHINFKEIASGHYIISANDFDLLIQNVQFSNYKITKVYSTIKNFFYLYHKYEKFFNDNEARLCKQQINCLEKLVRNQFKETNELILRQTESIGNGVTREMKKVKKKIIEKIEFVNKEQCSLIAEMRPKETLVASKFSRCVALYNIGDQKWYISRRQENNFKRADNDLLKKYPNARLVKKWSNISNSLDLLKRLKRCFTRIKTTSNIID</sequence>
<proteinExistence type="predicted"/>